<reference evidence="4" key="1">
    <citation type="submission" date="2016-03" db="EMBL/GenBank/DDBJ databases">
        <title>Complete genome sequence of the type strain Actinoalloteichus hymeniacidonis DSM 45092.</title>
        <authorList>
            <person name="Schaffert L."/>
            <person name="Albersmeier A."/>
            <person name="Winkler A."/>
            <person name="Kalinowski J."/>
            <person name="Zotchev S."/>
            <person name="Ruckert C."/>
        </authorList>
    </citation>
    <scope>NUCLEOTIDE SEQUENCE [LARGE SCALE GENOMIC DNA]</scope>
    <source>
        <strain evidence="4">HPA177(T) (DSM 45092(T))</strain>
    </source>
</reference>
<dbReference type="AlphaFoldDB" id="A0AAC9HQQ1"/>
<evidence type="ECO:0000256" key="1">
    <source>
        <dbReference type="ARBA" id="ARBA00022857"/>
    </source>
</evidence>
<dbReference type="EC" id="1.6.5.5" evidence="3"/>
<dbReference type="Proteomes" id="UP000095210">
    <property type="component" value="Chromosome"/>
</dbReference>
<dbReference type="InterPro" id="IPR020843">
    <property type="entry name" value="ER"/>
</dbReference>
<dbReference type="Gene3D" id="3.90.180.10">
    <property type="entry name" value="Medium-chain alcohol dehydrogenases, catalytic domain"/>
    <property type="match status" value="1"/>
</dbReference>
<dbReference type="InterPro" id="IPR013154">
    <property type="entry name" value="ADH-like_N"/>
</dbReference>
<evidence type="ECO:0000313" key="4">
    <source>
        <dbReference type="Proteomes" id="UP000095210"/>
    </source>
</evidence>
<dbReference type="GO" id="GO:0003960">
    <property type="term" value="F:quinone reductase (NADPH) activity"/>
    <property type="evidence" value="ECO:0007669"/>
    <property type="project" value="UniProtKB-EC"/>
</dbReference>
<dbReference type="InterPro" id="IPR036291">
    <property type="entry name" value="NAD(P)-bd_dom_sf"/>
</dbReference>
<dbReference type="KEGG" id="ahm:TL08_14200"/>
<dbReference type="PANTHER" id="PTHR44154:SF1">
    <property type="entry name" value="QUINONE OXIDOREDUCTASE"/>
    <property type="match status" value="1"/>
</dbReference>
<keyword evidence="4" id="KW-1185">Reference proteome</keyword>
<dbReference type="InterPro" id="IPR013149">
    <property type="entry name" value="ADH-like_C"/>
</dbReference>
<dbReference type="SUPFAM" id="SSF50129">
    <property type="entry name" value="GroES-like"/>
    <property type="match status" value="1"/>
</dbReference>
<dbReference type="EMBL" id="CP014859">
    <property type="protein sequence ID" value="AOS63654.1"/>
    <property type="molecule type" value="Genomic_DNA"/>
</dbReference>
<dbReference type="Pfam" id="PF00107">
    <property type="entry name" value="ADH_zinc_N"/>
    <property type="match status" value="1"/>
</dbReference>
<evidence type="ECO:0000313" key="3">
    <source>
        <dbReference type="EMBL" id="AOS63654.1"/>
    </source>
</evidence>
<dbReference type="InterPro" id="IPR011032">
    <property type="entry name" value="GroES-like_sf"/>
</dbReference>
<feature type="domain" description="Enoyl reductase (ER)" evidence="2">
    <location>
        <begin position="10"/>
        <end position="299"/>
    </location>
</feature>
<dbReference type="SMART" id="SM00829">
    <property type="entry name" value="PKS_ER"/>
    <property type="match status" value="1"/>
</dbReference>
<keyword evidence="1" id="KW-0521">NADP</keyword>
<gene>
    <name evidence="3" type="ORF">TL08_14200</name>
</gene>
<dbReference type="SUPFAM" id="SSF51735">
    <property type="entry name" value="NAD(P)-binding Rossmann-fold domains"/>
    <property type="match status" value="1"/>
</dbReference>
<dbReference type="InterPro" id="IPR051603">
    <property type="entry name" value="Zinc-ADH_QOR/CCCR"/>
</dbReference>
<dbReference type="PANTHER" id="PTHR44154">
    <property type="entry name" value="QUINONE OXIDOREDUCTASE"/>
    <property type="match status" value="1"/>
</dbReference>
<dbReference type="Gene3D" id="3.40.50.720">
    <property type="entry name" value="NAD(P)-binding Rossmann-like Domain"/>
    <property type="match status" value="1"/>
</dbReference>
<sequence length="302" mass="31090">MQSIQFAEYGGADRLGLVEVPIPEPGPGQVRVAVRCAGVNPIDWKQRSGAMADVAPLDLPHTPGVELSGIVDAIGEGVEFRIGHEVFGWSDSGSYAEYALATTVVTKPEDLSWRDAATLPVAGEAALRVLRLGAGAGQTLLIHGASGGVGSLATQLAVDQGATVLGVASKDSAEYVRSLGATPVIYGEGLVDQVREIAPNGVDAVFDAAGRGALPDSVTLRGGSTDRIVTIADPAAQEIGIPFDSGDPADHSNDTLTRLADMVVAGKLRIKHATNLPLSYAAQAQRLSETGHSGGKITLDVN</sequence>
<dbReference type="Pfam" id="PF08240">
    <property type="entry name" value="ADH_N"/>
    <property type="match status" value="1"/>
</dbReference>
<dbReference type="CDD" id="cd05289">
    <property type="entry name" value="MDR_like_2"/>
    <property type="match status" value="1"/>
</dbReference>
<proteinExistence type="predicted"/>
<evidence type="ECO:0000259" key="2">
    <source>
        <dbReference type="SMART" id="SM00829"/>
    </source>
</evidence>
<accession>A0AAC9HQQ1</accession>
<organism evidence="3 4">
    <name type="scientific">Actinoalloteichus hymeniacidonis</name>
    <dbReference type="NCBI Taxonomy" id="340345"/>
    <lineage>
        <taxon>Bacteria</taxon>
        <taxon>Bacillati</taxon>
        <taxon>Actinomycetota</taxon>
        <taxon>Actinomycetes</taxon>
        <taxon>Pseudonocardiales</taxon>
        <taxon>Pseudonocardiaceae</taxon>
        <taxon>Actinoalloteichus</taxon>
    </lineage>
</organism>
<keyword evidence="3" id="KW-0560">Oxidoreductase</keyword>
<protein>
    <submittedName>
        <fullName evidence="3">Zn-dependent oxidoreductase, NADPH:quinone reductase</fullName>
        <ecNumber evidence="3">1.6.5.5</ecNumber>
    </submittedName>
</protein>
<name>A0AAC9HQQ1_9PSEU</name>
<dbReference type="RefSeq" id="WP_069849494.1">
    <property type="nucleotide sequence ID" value="NZ_CP014859.1"/>
</dbReference>